<gene>
    <name evidence="3" type="ORF">B0T11DRAFT_19894</name>
</gene>
<keyword evidence="4" id="KW-1185">Reference proteome</keyword>
<keyword evidence="2" id="KW-0812">Transmembrane</keyword>
<evidence type="ECO:0000313" key="3">
    <source>
        <dbReference type="EMBL" id="KAH7376333.1"/>
    </source>
</evidence>
<name>A0A8K0TVU2_9PEZI</name>
<evidence type="ECO:0000256" key="1">
    <source>
        <dbReference type="SAM" id="MobiDB-lite"/>
    </source>
</evidence>
<evidence type="ECO:0000256" key="2">
    <source>
        <dbReference type="SAM" id="Phobius"/>
    </source>
</evidence>
<accession>A0A8K0TVU2</accession>
<dbReference type="EMBL" id="JAGPXD010000001">
    <property type="protein sequence ID" value="KAH7376333.1"/>
    <property type="molecule type" value="Genomic_DNA"/>
</dbReference>
<feature type="transmembrane region" description="Helical" evidence="2">
    <location>
        <begin position="13"/>
        <end position="31"/>
    </location>
</feature>
<organism evidence="3 4">
    <name type="scientific">Plectosphaerella cucumerina</name>
    <dbReference type="NCBI Taxonomy" id="40658"/>
    <lineage>
        <taxon>Eukaryota</taxon>
        <taxon>Fungi</taxon>
        <taxon>Dikarya</taxon>
        <taxon>Ascomycota</taxon>
        <taxon>Pezizomycotina</taxon>
        <taxon>Sordariomycetes</taxon>
        <taxon>Hypocreomycetidae</taxon>
        <taxon>Glomerellales</taxon>
        <taxon>Plectosphaerellaceae</taxon>
        <taxon>Plectosphaerella</taxon>
    </lineage>
</organism>
<dbReference type="AlphaFoldDB" id="A0A8K0TVU2"/>
<comment type="caution">
    <text evidence="3">The sequence shown here is derived from an EMBL/GenBank/DDBJ whole genome shotgun (WGS) entry which is preliminary data.</text>
</comment>
<sequence length="176" mass="18412">MSSLYHTTSISDAAYLQLAAVSIVLLLPVLAPGTAHLRVRSNSACSPLPSPAPASAPHAAGTSTSHKTTSHDTTTSGTEDAGAAPRIAMNPPSSTVRPTRSPERGAVGPRRIPRGVGGAARKLNNRLLGDYGPRNNTIPKFNQHTTSYSRRRRAGVQYQVSKLLPFSLVSPLAGAV</sequence>
<dbReference type="Proteomes" id="UP000813385">
    <property type="component" value="Unassembled WGS sequence"/>
</dbReference>
<protein>
    <submittedName>
        <fullName evidence="3">Uncharacterized protein</fullName>
    </submittedName>
</protein>
<proteinExistence type="predicted"/>
<keyword evidence="2" id="KW-0472">Membrane</keyword>
<feature type="compositionally biased region" description="Low complexity" evidence="1">
    <location>
        <begin position="55"/>
        <end position="78"/>
    </location>
</feature>
<keyword evidence="2" id="KW-1133">Transmembrane helix</keyword>
<feature type="compositionally biased region" description="Low complexity" evidence="1">
    <location>
        <begin position="91"/>
        <end position="110"/>
    </location>
</feature>
<evidence type="ECO:0000313" key="4">
    <source>
        <dbReference type="Proteomes" id="UP000813385"/>
    </source>
</evidence>
<reference evidence="3" key="1">
    <citation type="journal article" date="2021" name="Nat. Commun.">
        <title>Genetic determinants of endophytism in the Arabidopsis root mycobiome.</title>
        <authorList>
            <person name="Mesny F."/>
            <person name="Miyauchi S."/>
            <person name="Thiergart T."/>
            <person name="Pickel B."/>
            <person name="Atanasova L."/>
            <person name="Karlsson M."/>
            <person name="Huettel B."/>
            <person name="Barry K.W."/>
            <person name="Haridas S."/>
            <person name="Chen C."/>
            <person name="Bauer D."/>
            <person name="Andreopoulos W."/>
            <person name="Pangilinan J."/>
            <person name="LaButti K."/>
            <person name="Riley R."/>
            <person name="Lipzen A."/>
            <person name="Clum A."/>
            <person name="Drula E."/>
            <person name="Henrissat B."/>
            <person name="Kohler A."/>
            <person name="Grigoriev I.V."/>
            <person name="Martin F.M."/>
            <person name="Hacquard S."/>
        </authorList>
    </citation>
    <scope>NUCLEOTIDE SEQUENCE</scope>
    <source>
        <strain evidence="3">MPI-CAGE-AT-0016</strain>
    </source>
</reference>
<feature type="region of interest" description="Disordered" evidence="1">
    <location>
        <begin position="42"/>
        <end position="121"/>
    </location>
</feature>